<comment type="cofactor">
    <cofactor evidence="1">
        <name>Zn(2+)</name>
        <dbReference type="ChEBI" id="CHEBI:29105"/>
    </cofactor>
</comment>
<dbReference type="EMBL" id="CADEPI010000204">
    <property type="protein sequence ID" value="CAB3380284.1"/>
    <property type="molecule type" value="Genomic_DNA"/>
</dbReference>
<sequence>MRTRAILLVFSCLIMAVNFEETPSRPMFNWYRWMRERKETKRTSNESSLSQLRNFGIKVRFEKIGSPPIEAETKDVCYSEECIESANRIWDSMDLSVDPCSDFFQFACGGYMKKNPVTSKLPDHQKFQMDSTLINVYKKLHVILEDDSKHPFLRRARRNYSRCVGKDEPSKCLRDLLANKNFEWFLGVAYARDYPQTDKINKTKIMLETVKTEVKTLVENSMWMDRESIENSVEKVDDVRTVIGYDPVTLTDHRKPRVNGLKAFMKPLRNNPFYVTHYNAMCLPVASMNSPVLNLGLDALEYGAMGTIIGHEFAHCIHYYDHGKGGLWNTIWSDGTISRFNFMKDCFVNQYAEEFRNFFTGRRDEVGKIDGRKTVAENIADLVGLQAAYRAFKRLNVTNRMLMGLITDYCPEQLFFLGMANARCTSESVGFTEDFILDWSHVHSPWRFRVNVPLKNFKAFAEAWNCPSGSEMNPIKNGSRCTLY</sequence>
<evidence type="ECO:0000256" key="6">
    <source>
        <dbReference type="ARBA" id="ARBA00022801"/>
    </source>
</evidence>
<dbReference type="PRINTS" id="PR00786">
    <property type="entry name" value="NEPRILYSIN"/>
</dbReference>
<reference evidence="12 13" key="1">
    <citation type="submission" date="2020-04" db="EMBL/GenBank/DDBJ databases">
        <authorList>
            <person name="Alioto T."/>
            <person name="Alioto T."/>
            <person name="Gomez Garrido J."/>
        </authorList>
    </citation>
    <scope>NUCLEOTIDE SEQUENCE [LARGE SCALE GENOMIC DNA]</scope>
</reference>
<dbReference type="GO" id="GO:0004222">
    <property type="term" value="F:metalloendopeptidase activity"/>
    <property type="evidence" value="ECO:0007669"/>
    <property type="project" value="InterPro"/>
</dbReference>
<feature type="chain" id="PRO_5035938199" description="Peptidase M13 C-terminal domain-containing protein" evidence="9">
    <location>
        <begin position="20"/>
        <end position="484"/>
    </location>
</feature>
<dbReference type="Proteomes" id="UP000494165">
    <property type="component" value="Unassembled WGS sequence"/>
</dbReference>
<keyword evidence="13" id="KW-1185">Reference proteome</keyword>
<dbReference type="Gene3D" id="1.10.1380.10">
    <property type="entry name" value="Neutral endopeptidase , domain2"/>
    <property type="match status" value="1"/>
</dbReference>
<proteinExistence type="inferred from homology"/>
<evidence type="ECO:0000313" key="12">
    <source>
        <dbReference type="EMBL" id="CAB3380284.1"/>
    </source>
</evidence>
<dbReference type="Pfam" id="PF01431">
    <property type="entry name" value="Peptidase_M13"/>
    <property type="match status" value="1"/>
</dbReference>
<dbReference type="Gene3D" id="3.40.390.10">
    <property type="entry name" value="Collagenase (Catalytic Domain)"/>
    <property type="match status" value="3"/>
</dbReference>
<keyword evidence="7" id="KW-0862">Zinc</keyword>
<dbReference type="InterPro" id="IPR000718">
    <property type="entry name" value="Peptidase_M13"/>
</dbReference>
<comment type="subcellular location">
    <subcellularLocation>
        <location evidence="2">Cell membrane</location>
        <topology evidence="2">Single-pass type II membrane protein</topology>
    </subcellularLocation>
</comment>
<keyword evidence="5" id="KW-0479">Metal-binding</keyword>
<evidence type="ECO:0000256" key="5">
    <source>
        <dbReference type="ARBA" id="ARBA00022723"/>
    </source>
</evidence>
<dbReference type="InterPro" id="IPR008753">
    <property type="entry name" value="Peptidase_M13_N"/>
</dbReference>
<dbReference type="PANTHER" id="PTHR11733">
    <property type="entry name" value="ZINC METALLOPROTEASE FAMILY M13 NEPRILYSIN-RELATED"/>
    <property type="match status" value="1"/>
</dbReference>
<dbReference type="InterPro" id="IPR024079">
    <property type="entry name" value="MetalloPept_cat_dom_sf"/>
</dbReference>
<evidence type="ECO:0000256" key="7">
    <source>
        <dbReference type="ARBA" id="ARBA00022833"/>
    </source>
</evidence>
<protein>
    <recommendedName>
        <fullName evidence="14">Peptidase M13 C-terminal domain-containing protein</fullName>
    </recommendedName>
</protein>
<dbReference type="GO" id="GO:0005886">
    <property type="term" value="C:plasma membrane"/>
    <property type="evidence" value="ECO:0007669"/>
    <property type="project" value="UniProtKB-SubCell"/>
</dbReference>
<evidence type="ECO:0000259" key="10">
    <source>
        <dbReference type="Pfam" id="PF01431"/>
    </source>
</evidence>
<evidence type="ECO:0000259" key="11">
    <source>
        <dbReference type="Pfam" id="PF05649"/>
    </source>
</evidence>
<dbReference type="SUPFAM" id="SSF55486">
    <property type="entry name" value="Metalloproteases ('zincins'), catalytic domain"/>
    <property type="match status" value="2"/>
</dbReference>
<feature type="signal peptide" evidence="9">
    <location>
        <begin position="1"/>
        <end position="19"/>
    </location>
</feature>
<evidence type="ECO:0000256" key="2">
    <source>
        <dbReference type="ARBA" id="ARBA00004401"/>
    </source>
</evidence>
<dbReference type="GO" id="GO:0016485">
    <property type="term" value="P:protein processing"/>
    <property type="evidence" value="ECO:0007669"/>
    <property type="project" value="TreeGrafter"/>
</dbReference>
<evidence type="ECO:0008006" key="14">
    <source>
        <dbReference type="Google" id="ProtNLM"/>
    </source>
</evidence>
<dbReference type="PANTHER" id="PTHR11733:SF167">
    <property type="entry name" value="FI17812P1-RELATED"/>
    <property type="match status" value="1"/>
</dbReference>
<dbReference type="PROSITE" id="PS51885">
    <property type="entry name" value="NEPRILYSIN"/>
    <property type="match status" value="1"/>
</dbReference>
<evidence type="ECO:0000256" key="9">
    <source>
        <dbReference type="SAM" id="SignalP"/>
    </source>
</evidence>
<dbReference type="OrthoDB" id="6475849at2759"/>
<dbReference type="InterPro" id="IPR042089">
    <property type="entry name" value="Peptidase_M13_dom_2"/>
</dbReference>
<dbReference type="GO" id="GO:0046872">
    <property type="term" value="F:metal ion binding"/>
    <property type="evidence" value="ECO:0007669"/>
    <property type="project" value="UniProtKB-KW"/>
</dbReference>
<evidence type="ECO:0000313" key="13">
    <source>
        <dbReference type="Proteomes" id="UP000494165"/>
    </source>
</evidence>
<feature type="domain" description="Peptidase M13 N-terminal" evidence="11">
    <location>
        <begin position="165"/>
        <end position="245"/>
    </location>
</feature>
<accession>A0A8S1DCM7</accession>
<organism evidence="12 13">
    <name type="scientific">Cloeon dipterum</name>
    <dbReference type="NCBI Taxonomy" id="197152"/>
    <lineage>
        <taxon>Eukaryota</taxon>
        <taxon>Metazoa</taxon>
        <taxon>Ecdysozoa</taxon>
        <taxon>Arthropoda</taxon>
        <taxon>Hexapoda</taxon>
        <taxon>Insecta</taxon>
        <taxon>Pterygota</taxon>
        <taxon>Palaeoptera</taxon>
        <taxon>Ephemeroptera</taxon>
        <taxon>Pisciforma</taxon>
        <taxon>Baetidae</taxon>
        <taxon>Cloeon</taxon>
    </lineage>
</organism>
<comment type="similarity">
    <text evidence="3">Belongs to the peptidase M13 family.</text>
</comment>
<name>A0A8S1DCM7_9INSE</name>
<dbReference type="Pfam" id="PF05649">
    <property type="entry name" value="Peptidase_M13_N"/>
    <property type="match status" value="1"/>
</dbReference>
<keyword evidence="4" id="KW-0645">Protease</keyword>
<evidence type="ECO:0000256" key="8">
    <source>
        <dbReference type="ARBA" id="ARBA00023049"/>
    </source>
</evidence>
<dbReference type="InterPro" id="IPR018497">
    <property type="entry name" value="Peptidase_M13_C"/>
</dbReference>
<keyword evidence="8" id="KW-0482">Metalloprotease</keyword>
<gene>
    <name evidence="12" type="ORF">CLODIP_2_CD07412</name>
</gene>
<feature type="domain" description="Peptidase M13 C-terminal" evidence="10">
    <location>
        <begin position="271"/>
        <end position="476"/>
    </location>
</feature>
<keyword evidence="9" id="KW-0732">Signal</keyword>
<comment type="caution">
    <text evidence="12">The sequence shown here is derived from an EMBL/GenBank/DDBJ whole genome shotgun (WGS) entry which is preliminary data.</text>
</comment>
<evidence type="ECO:0000256" key="4">
    <source>
        <dbReference type="ARBA" id="ARBA00022670"/>
    </source>
</evidence>
<keyword evidence="6" id="KW-0378">Hydrolase</keyword>
<evidence type="ECO:0000256" key="3">
    <source>
        <dbReference type="ARBA" id="ARBA00007357"/>
    </source>
</evidence>
<evidence type="ECO:0000256" key="1">
    <source>
        <dbReference type="ARBA" id="ARBA00001947"/>
    </source>
</evidence>
<dbReference type="AlphaFoldDB" id="A0A8S1DCM7"/>